<dbReference type="PROSITE" id="PS50937">
    <property type="entry name" value="HTH_MERR_2"/>
    <property type="match status" value="1"/>
</dbReference>
<dbReference type="Proteomes" id="UP000051248">
    <property type="component" value="Unassembled WGS sequence"/>
</dbReference>
<sequence length="130" mass="15284">MNIKEVAKKYELSEATIRYYEKVGLIPPVHRNSVGYRDFTQEDENWINFSKCMRMSGMSVDSLAEYISLFGQGDSTVARRKEILEEQQALIKSKLDDMQNTYDRISMKIDTYDEHLAKFEKELENQKENV</sequence>
<dbReference type="STRING" id="1423775.FD03_GL002420"/>
<gene>
    <name evidence="4" type="ORF">FD03_GL002420</name>
</gene>
<evidence type="ECO:0000256" key="2">
    <source>
        <dbReference type="SAM" id="Coils"/>
    </source>
</evidence>
<protein>
    <recommendedName>
        <fullName evidence="3">HTH merR-type domain-containing protein</fullName>
    </recommendedName>
</protein>
<keyword evidence="2" id="KW-0175">Coiled coil</keyword>
<dbReference type="eggNOG" id="COG0789">
    <property type="taxonomic scope" value="Bacteria"/>
</dbReference>
<evidence type="ECO:0000313" key="5">
    <source>
        <dbReference type="Proteomes" id="UP000051248"/>
    </source>
</evidence>
<keyword evidence="1" id="KW-0238">DNA-binding</keyword>
<dbReference type="InterPro" id="IPR009061">
    <property type="entry name" value="DNA-bd_dom_put_sf"/>
</dbReference>
<dbReference type="SUPFAM" id="SSF46955">
    <property type="entry name" value="Putative DNA-binding domain"/>
    <property type="match status" value="1"/>
</dbReference>
<evidence type="ECO:0000313" key="4">
    <source>
        <dbReference type="EMBL" id="KRK78644.1"/>
    </source>
</evidence>
<dbReference type="Gene3D" id="1.10.1660.10">
    <property type="match status" value="1"/>
</dbReference>
<accession>A0A0R1KD51</accession>
<dbReference type="AlphaFoldDB" id="A0A0R1KD51"/>
<comment type="caution">
    <text evidence="4">The sequence shown here is derived from an EMBL/GenBank/DDBJ whole genome shotgun (WGS) entry which is preliminary data.</text>
</comment>
<dbReference type="PANTHER" id="PTHR30204:SF98">
    <property type="entry name" value="HTH-TYPE TRANSCRIPTIONAL REGULATOR ADHR"/>
    <property type="match status" value="1"/>
</dbReference>
<keyword evidence="5" id="KW-1185">Reference proteome</keyword>
<evidence type="ECO:0000256" key="1">
    <source>
        <dbReference type="ARBA" id="ARBA00023125"/>
    </source>
</evidence>
<dbReference type="CDD" id="cd01109">
    <property type="entry name" value="HTH_YyaN"/>
    <property type="match status" value="1"/>
</dbReference>
<name>A0A0R1KD51_9LACO</name>
<organism evidence="4 5">
    <name type="scientific">Companilactobacillus nodensis DSM 19682 = JCM 14932 = NBRC 107160</name>
    <dbReference type="NCBI Taxonomy" id="1423775"/>
    <lineage>
        <taxon>Bacteria</taxon>
        <taxon>Bacillati</taxon>
        <taxon>Bacillota</taxon>
        <taxon>Bacilli</taxon>
        <taxon>Lactobacillales</taxon>
        <taxon>Lactobacillaceae</taxon>
        <taxon>Companilactobacillus</taxon>
    </lineage>
</organism>
<dbReference type="RefSeq" id="WP_025023956.1">
    <property type="nucleotide sequence ID" value="NZ_AZDZ01000022.1"/>
</dbReference>
<evidence type="ECO:0000259" key="3">
    <source>
        <dbReference type="PROSITE" id="PS50937"/>
    </source>
</evidence>
<feature type="domain" description="HTH merR-type" evidence="3">
    <location>
        <begin position="1"/>
        <end position="69"/>
    </location>
</feature>
<dbReference type="Pfam" id="PF13411">
    <property type="entry name" value="MerR_1"/>
    <property type="match status" value="1"/>
</dbReference>
<dbReference type="InterPro" id="IPR000551">
    <property type="entry name" value="MerR-type_HTH_dom"/>
</dbReference>
<reference evidence="4 5" key="1">
    <citation type="journal article" date="2015" name="Genome Announc.">
        <title>Expanding the biotechnology potential of lactobacilli through comparative genomics of 213 strains and associated genera.</title>
        <authorList>
            <person name="Sun Z."/>
            <person name="Harris H.M."/>
            <person name="McCann A."/>
            <person name="Guo C."/>
            <person name="Argimon S."/>
            <person name="Zhang W."/>
            <person name="Yang X."/>
            <person name="Jeffery I.B."/>
            <person name="Cooney J.C."/>
            <person name="Kagawa T.F."/>
            <person name="Liu W."/>
            <person name="Song Y."/>
            <person name="Salvetti E."/>
            <person name="Wrobel A."/>
            <person name="Rasinkangas P."/>
            <person name="Parkhill J."/>
            <person name="Rea M.C."/>
            <person name="O'Sullivan O."/>
            <person name="Ritari J."/>
            <person name="Douillard F.P."/>
            <person name="Paul Ross R."/>
            <person name="Yang R."/>
            <person name="Briner A.E."/>
            <person name="Felis G.E."/>
            <person name="de Vos W.M."/>
            <person name="Barrangou R."/>
            <person name="Klaenhammer T.R."/>
            <person name="Caufield P.W."/>
            <person name="Cui Y."/>
            <person name="Zhang H."/>
            <person name="O'Toole P.W."/>
        </authorList>
    </citation>
    <scope>NUCLEOTIDE SEQUENCE [LARGE SCALE GENOMIC DNA]</scope>
    <source>
        <strain evidence="4 5">DSM 19682</strain>
    </source>
</reference>
<dbReference type="InterPro" id="IPR047057">
    <property type="entry name" value="MerR_fam"/>
</dbReference>
<proteinExistence type="predicted"/>
<dbReference type="PANTHER" id="PTHR30204">
    <property type="entry name" value="REDOX-CYCLING DRUG-SENSING TRANSCRIPTIONAL ACTIVATOR SOXR"/>
    <property type="match status" value="1"/>
</dbReference>
<dbReference type="GO" id="GO:0003700">
    <property type="term" value="F:DNA-binding transcription factor activity"/>
    <property type="evidence" value="ECO:0007669"/>
    <property type="project" value="InterPro"/>
</dbReference>
<feature type="coiled-coil region" evidence="2">
    <location>
        <begin position="81"/>
        <end position="129"/>
    </location>
</feature>
<dbReference type="PATRIC" id="fig|1423775.4.peg.2463"/>
<dbReference type="GO" id="GO:0003677">
    <property type="term" value="F:DNA binding"/>
    <property type="evidence" value="ECO:0007669"/>
    <property type="project" value="UniProtKB-KW"/>
</dbReference>
<dbReference type="OrthoDB" id="9811174at2"/>
<dbReference type="EMBL" id="AZDZ01000022">
    <property type="protein sequence ID" value="KRK78644.1"/>
    <property type="molecule type" value="Genomic_DNA"/>
</dbReference>
<dbReference type="SMART" id="SM00422">
    <property type="entry name" value="HTH_MERR"/>
    <property type="match status" value="1"/>
</dbReference>